<accession>A0A1C6S586</accession>
<evidence type="ECO:0000256" key="3">
    <source>
        <dbReference type="ARBA" id="ARBA00022645"/>
    </source>
</evidence>
<name>A0A1C6S586_9ACTN</name>
<dbReference type="EMBL" id="FMHU01000002">
    <property type="protein sequence ID" value="SCL24435.1"/>
    <property type="molecule type" value="Genomic_DNA"/>
</dbReference>
<dbReference type="Gene3D" id="1.10.3810.10">
    <property type="entry name" value="Biosynthetic peptidoglycan transglycosylase-like"/>
    <property type="match status" value="1"/>
</dbReference>
<keyword evidence="19" id="KW-1185">Reference proteome</keyword>
<dbReference type="PANTHER" id="PTHR32282">
    <property type="entry name" value="BINDING PROTEIN TRANSPEPTIDASE, PUTATIVE-RELATED"/>
    <property type="match status" value="1"/>
</dbReference>
<reference evidence="19" key="1">
    <citation type="submission" date="2016-06" db="EMBL/GenBank/DDBJ databases">
        <authorList>
            <person name="Varghese N."/>
        </authorList>
    </citation>
    <scope>NUCLEOTIDE SEQUENCE [LARGE SCALE GENOMIC DNA]</scope>
    <source>
        <strain evidence="19">DSM 46123</strain>
    </source>
</reference>
<gene>
    <name evidence="18" type="ORF">GA0074694_3929</name>
</gene>
<dbReference type="InterPro" id="IPR001460">
    <property type="entry name" value="PCN-bd_Tpept"/>
</dbReference>
<evidence type="ECO:0000259" key="17">
    <source>
        <dbReference type="Pfam" id="PF00912"/>
    </source>
</evidence>
<dbReference type="STRING" id="47866.GA0074694_3929"/>
<dbReference type="GO" id="GO:0006508">
    <property type="term" value="P:proteolysis"/>
    <property type="evidence" value="ECO:0007669"/>
    <property type="project" value="UniProtKB-KW"/>
</dbReference>
<dbReference type="InterPro" id="IPR012338">
    <property type="entry name" value="Beta-lactam/transpept-like"/>
</dbReference>
<dbReference type="AlphaFoldDB" id="A0A1C6S586"/>
<evidence type="ECO:0000256" key="15">
    <source>
        <dbReference type="SAM" id="Phobius"/>
    </source>
</evidence>
<evidence type="ECO:0000256" key="5">
    <source>
        <dbReference type="ARBA" id="ARBA00022676"/>
    </source>
</evidence>
<dbReference type="SUPFAM" id="SSF53955">
    <property type="entry name" value="Lysozyme-like"/>
    <property type="match status" value="1"/>
</dbReference>
<evidence type="ECO:0000256" key="4">
    <source>
        <dbReference type="ARBA" id="ARBA00022670"/>
    </source>
</evidence>
<evidence type="ECO:0000256" key="2">
    <source>
        <dbReference type="ARBA" id="ARBA00007739"/>
    </source>
</evidence>
<feature type="region of interest" description="Disordered" evidence="14">
    <location>
        <begin position="731"/>
        <end position="778"/>
    </location>
</feature>
<evidence type="ECO:0000259" key="16">
    <source>
        <dbReference type="Pfam" id="PF00905"/>
    </source>
</evidence>
<keyword evidence="6" id="KW-0808">Transferase</keyword>
<dbReference type="Pfam" id="PF00912">
    <property type="entry name" value="Transgly"/>
    <property type="match status" value="1"/>
</dbReference>
<comment type="similarity">
    <text evidence="2">In the N-terminal section; belongs to the glycosyltransferase 51 family.</text>
</comment>
<evidence type="ECO:0000256" key="12">
    <source>
        <dbReference type="ARBA" id="ARBA00034000"/>
    </source>
</evidence>
<keyword evidence="8" id="KW-0133">Cell shape</keyword>
<proteinExistence type="inferred from homology"/>
<evidence type="ECO:0000256" key="7">
    <source>
        <dbReference type="ARBA" id="ARBA00022801"/>
    </source>
</evidence>
<dbReference type="InterPro" id="IPR036950">
    <property type="entry name" value="PBP_transglycosylase"/>
</dbReference>
<feature type="compositionally biased region" description="Basic and acidic residues" evidence="14">
    <location>
        <begin position="765"/>
        <end position="778"/>
    </location>
</feature>
<protein>
    <submittedName>
        <fullName evidence="18">Membrane carboxypeptidase (Penicillin-binding protein)</fullName>
    </submittedName>
</protein>
<keyword evidence="11" id="KW-0961">Cell wall biogenesis/degradation</keyword>
<feature type="transmembrane region" description="Helical" evidence="15">
    <location>
        <begin position="54"/>
        <end position="77"/>
    </location>
</feature>
<feature type="domain" description="Penicillin-binding protein transpeptidase" evidence="16">
    <location>
        <begin position="410"/>
        <end position="710"/>
    </location>
</feature>
<evidence type="ECO:0000256" key="1">
    <source>
        <dbReference type="ARBA" id="ARBA00007090"/>
    </source>
</evidence>
<keyword evidence="15" id="KW-0472">Membrane</keyword>
<dbReference type="GO" id="GO:0071555">
    <property type="term" value="P:cell wall organization"/>
    <property type="evidence" value="ECO:0007669"/>
    <property type="project" value="UniProtKB-KW"/>
</dbReference>
<dbReference type="GO" id="GO:0008658">
    <property type="term" value="F:penicillin binding"/>
    <property type="evidence" value="ECO:0007669"/>
    <property type="project" value="InterPro"/>
</dbReference>
<dbReference type="GO" id="GO:0008360">
    <property type="term" value="P:regulation of cell shape"/>
    <property type="evidence" value="ECO:0007669"/>
    <property type="project" value="UniProtKB-KW"/>
</dbReference>
<evidence type="ECO:0000256" key="13">
    <source>
        <dbReference type="ARBA" id="ARBA00049902"/>
    </source>
</evidence>
<dbReference type="GO" id="GO:0009002">
    <property type="term" value="F:serine-type D-Ala-D-Ala carboxypeptidase activity"/>
    <property type="evidence" value="ECO:0007669"/>
    <property type="project" value="UniProtKB-EC"/>
</dbReference>
<evidence type="ECO:0000256" key="10">
    <source>
        <dbReference type="ARBA" id="ARBA00023268"/>
    </source>
</evidence>
<dbReference type="InterPro" id="IPR001264">
    <property type="entry name" value="Glyco_trans_51"/>
</dbReference>
<evidence type="ECO:0000256" key="8">
    <source>
        <dbReference type="ARBA" id="ARBA00022960"/>
    </source>
</evidence>
<comment type="catalytic activity">
    <reaction evidence="12">
        <text>Preferential cleavage: (Ac)2-L-Lys-D-Ala-|-D-Ala. Also transpeptidation of peptidyl-alanyl moieties that are N-acyl substituents of D-alanine.</text>
        <dbReference type="EC" id="3.4.16.4"/>
    </reaction>
</comment>
<keyword evidence="15" id="KW-0812">Transmembrane</keyword>
<dbReference type="Proteomes" id="UP000198906">
    <property type="component" value="Unassembled WGS sequence"/>
</dbReference>
<sequence length="778" mass="82985">MTGDPGRTGHRPAPRPDRWGRHRRVAVSFLATRAREWAMLAKPRQPGEMRSRSLVGRLAAVVLCGVLAGLVLAAAAFPGNLFLGLTVKATSDAWGGLPQELRAPATAQRTAVYARDGRTLITNFYDVDRRDVPLTEIAPVMRQAIVAAEDRRFYSHGGVDLRGVARALVTNAKEGTTQGASTLTMQYVRNVLKSDPERTAEERQSATEVSAGRKLQEIRYAAALEQTLDKDEILARYLNIAYFGSGAYGIAAASERYFSVTPAELTLAQAALLAGLVQSPNEYSPIDGDRDAALVRRSYVLDSMVVTGAITTAQADRARAEDLTLDPTEQPNGCTAIPGSHADWGFFCDYLRSWWLAQPAFGGTVAEREQALRRGGYTVVTSLDPTVQASALRQSLAVFDSDEPRALPIAAVEPGTGRVLAMAVNRNYSLAANPAGQDNRPNTVNQLVAGGGAIDGYQAGSTFKLFTMLAALESGLPLDTEYYAPTRLPTRYPAEGSTAVCGDRWCPANADPASMNGYRTMWDAFGRSVNTYFVRLSEQVGPAKVVEMAQRLGITFRSDLDEKLARTDAADWGAFTLGVSATTPLDLAAAYATVAAEGTYCAPLPVLSVAGPDGTKLPVGDPSCRRVLDADVARAATDAARCPVGQDPAYGRCTGGTAAAADRIVDGRPLAGKSGTSDQDATKSFVAYTPQVAVAGIAANPDDPTDRVGIAAQSGVVEAVARVIVAATEGRPEADFTPPSRDLALGDEPERRAPPTRSGDDENDLDLREWFDRLRTPR</sequence>
<keyword evidence="15" id="KW-1133">Transmembrane helix</keyword>
<evidence type="ECO:0000313" key="18">
    <source>
        <dbReference type="EMBL" id="SCL24435.1"/>
    </source>
</evidence>
<keyword evidence="9" id="KW-0573">Peptidoglycan synthesis</keyword>
<keyword evidence="5" id="KW-0328">Glycosyltransferase</keyword>
<dbReference type="Gene3D" id="3.40.710.10">
    <property type="entry name" value="DD-peptidase/beta-lactamase superfamily"/>
    <property type="match status" value="1"/>
</dbReference>
<keyword evidence="10" id="KW-0511">Multifunctional enzyme</keyword>
<dbReference type="FunFam" id="1.10.3810.10:FF:000001">
    <property type="entry name" value="Penicillin-binding protein 1A"/>
    <property type="match status" value="1"/>
</dbReference>
<organism evidence="18 19">
    <name type="scientific">Micromonospora inyonensis</name>
    <dbReference type="NCBI Taxonomy" id="47866"/>
    <lineage>
        <taxon>Bacteria</taxon>
        <taxon>Bacillati</taxon>
        <taxon>Actinomycetota</taxon>
        <taxon>Actinomycetes</taxon>
        <taxon>Micromonosporales</taxon>
        <taxon>Micromonosporaceae</taxon>
        <taxon>Micromonospora</taxon>
    </lineage>
</organism>
<dbReference type="GO" id="GO:0009252">
    <property type="term" value="P:peptidoglycan biosynthetic process"/>
    <property type="evidence" value="ECO:0007669"/>
    <property type="project" value="UniProtKB-KW"/>
</dbReference>
<dbReference type="InterPro" id="IPR050396">
    <property type="entry name" value="Glycosyltr_51/Transpeptidase"/>
</dbReference>
<keyword evidence="3 18" id="KW-0121">Carboxypeptidase</keyword>
<evidence type="ECO:0000256" key="6">
    <source>
        <dbReference type="ARBA" id="ARBA00022679"/>
    </source>
</evidence>
<dbReference type="SUPFAM" id="SSF56601">
    <property type="entry name" value="beta-lactamase/transpeptidase-like"/>
    <property type="match status" value="1"/>
</dbReference>
<comment type="similarity">
    <text evidence="1">In the C-terminal section; belongs to the transpeptidase family.</text>
</comment>
<dbReference type="GO" id="GO:0030288">
    <property type="term" value="C:outer membrane-bounded periplasmic space"/>
    <property type="evidence" value="ECO:0007669"/>
    <property type="project" value="TreeGrafter"/>
</dbReference>
<dbReference type="InterPro" id="IPR023346">
    <property type="entry name" value="Lysozyme-like_dom_sf"/>
</dbReference>
<dbReference type="PANTHER" id="PTHR32282:SF33">
    <property type="entry name" value="PEPTIDOGLYCAN GLYCOSYLTRANSFERASE"/>
    <property type="match status" value="1"/>
</dbReference>
<comment type="catalytic activity">
    <reaction evidence="13">
        <text>[GlcNAc-(1-&gt;4)-Mur2Ac(oyl-L-Ala-gamma-D-Glu-L-Lys-D-Ala-D-Ala)](n)-di-trans,octa-cis-undecaprenyl diphosphate + beta-D-GlcNAc-(1-&gt;4)-Mur2Ac(oyl-L-Ala-gamma-D-Glu-L-Lys-D-Ala-D-Ala)-di-trans,octa-cis-undecaprenyl diphosphate = [GlcNAc-(1-&gt;4)-Mur2Ac(oyl-L-Ala-gamma-D-Glu-L-Lys-D-Ala-D-Ala)](n+1)-di-trans,octa-cis-undecaprenyl diphosphate + di-trans,octa-cis-undecaprenyl diphosphate + H(+)</text>
        <dbReference type="Rhea" id="RHEA:23708"/>
        <dbReference type="Rhea" id="RHEA-COMP:9602"/>
        <dbReference type="Rhea" id="RHEA-COMP:9603"/>
        <dbReference type="ChEBI" id="CHEBI:15378"/>
        <dbReference type="ChEBI" id="CHEBI:58405"/>
        <dbReference type="ChEBI" id="CHEBI:60033"/>
        <dbReference type="ChEBI" id="CHEBI:78435"/>
        <dbReference type="EC" id="2.4.99.28"/>
    </reaction>
</comment>
<dbReference type="Pfam" id="PF00905">
    <property type="entry name" value="Transpeptidase"/>
    <property type="match status" value="1"/>
</dbReference>
<evidence type="ECO:0000256" key="9">
    <source>
        <dbReference type="ARBA" id="ARBA00022984"/>
    </source>
</evidence>
<feature type="domain" description="Glycosyl transferase family 51" evidence="17">
    <location>
        <begin position="120"/>
        <end position="304"/>
    </location>
</feature>
<evidence type="ECO:0000256" key="11">
    <source>
        <dbReference type="ARBA" id="ARBA00023316"/>
    </source>
</evidence>
<evidence type="ECO:0000256" key="14">
    <source>
        <dbReference type="SAM" id="MobiDB-lite"/>
    </source>
</evidence>
<dbReference type="GO" id="GO:0008955">
    <property type="term" value="F:peptidoglycan glycosyltransferase activity"/>
    <property type="evidence" value="ECO:0007669"/>
    <property type="project" value="UniProtKB-EC"/>
</dbReference>
<keyword evidence="4" id="KW-0645">Protease</keyword>
<keyword evidence="7" id="KW-0378">Hydrolase</keyword>
<evidence type="ECO:0000313" key="19">
    <source>
        <dbReference type="Proteomes" id="UP000198906"/>
    </source>
</evidence>